<keyword evidence="2" id="KW-0813">Transport</keyword>
<keyword evidence="5 8" id="KW-1133">Transmembrane helix</keyword>
<name>A0AAU9XFR3_9CNID</name>
<evidence type="ECO:0000256" key="8">
    <source>
        <dbReference type="PIRNR" id="PIRNR023381"/>
    </source>
</evidence>
<reference evidence="10 11" key="1">
    <citation type="submission" date="2022-05" db="EMBL/GenBank/DDBJ databases">
        <authorList>
            <consortium name="Genoscope - CEA"/>
            <person name="William W."/>
        </authorList>
    </citation>
    <scope>NUCLEOTIDE SEQUENCE [LARGE SCALE GENOMIC DNA]</scope>
</reference>
<keyword evidence="4" id="KW-0677">Repeat</keyword>
<proteinExistence type="inferred from homology"/>
<evidence type="ECO:0000256" key="4">
    <source>
        <dbReference type="ARBA" id="ARBA00022737"/>
    </source>
</evidence>
<evidence type="ECO:0000256" key="3">
    <source>
        <dbReference type="ARBA" id="ARBA00022692"/>
    </source>
</evidence>
<dbReference type="PANTHER" id="PTHR12226:SF2">
    <property type="entry name" value="MANNOSE-P-DOLICHOL UTILIZATION DEFECT 1 PROTEIN"/>
    <property type="match status" value="1"/>
</dbReference>
<evidence type="ECO:0000256" key="9">
    <source>
        <dbReference type="SAM" id="Phobius"/>
    </source>
</evidence>
<organism evidence="10 11">
    <name type="scientific">Pocillopora meandrina</name>
    <dbReference type="NCBI Taxonomy" id="46732"/>
    <lineage>
        <taxon>Eukaryota</taxon>
        <taxon>Metazoa</taxon>
        <taxon>Cnidaria</taxon>
        <taxon>Anthozoa</taxon>
        <taxon>Hexacorallia</taxon>
        <taxon>Scleractinia</taxon>
        <taxon>Astrocoeniina</taxon>
        <taxon>Pocilloporidae</taxon>
        <taxon>Pocillopora</taxon>
    </lineage>
</organism>
<comment type="similarity">
    <text evidence="7 8">Belongs to the MPDU1 (TC 2.A.43.3) family.</text>
</comment>
<keyword evidence="6 8" id="KW-0472">Membrane</keyword>
<dbReference type="AlphaFoldDB" id="A0AAU9XFR3"/>
<comment type="caution">
    <text evidence="10">The sequence shown here is derived from an EMBL/GenBank/DDBJ whole genome shotgun (WGS) entry which is preliminary data.</text>
</comment>
<dbReference type="GO" id="GO:0016020">
    <property type="term" value="C:membrane"/>
    <property type="evidence" value="ECO:0007669"/>
    <property type="project" value="UniProtKB-SubCell"/>
</dbReference>
<dbReference type="PIRSF" id="PIRSF023381">
    <property type="entry name" value="MannP-dilichol_defect-1p"/>
    <property type="match status" value="1"/>
</dbReference>
<dbReference type="EMBL" id="CALNXJ010000041">
    <property type="protein sequence ID" value="CAH3146275.1"/>
    <property type="molecule type" value="Genomic_DNA"/>
</dbReference>
<dbReference type="PANTHER" id="PTHR12226">
    <property type="entry name" value="MANNOSE-P-DOLICHOL UTILIZATION DEFECT 1 LEC35 -RELATED"/>
    <property type="match status" value="1"/>
</dbReference>
<evidence type="ECO:0000256" key="5">
    <source>
        <dbReference type="ARBA" id="ARBA00022989"/>
    </source>
</evidence>
<evidence type="ECO:0000256" key="2">
    <source>
        <dbReference type="ARBA" id="ARBA00022448"/>
    </source>
</evidence>
<feature type="transmembrane region" description="Helical" evidence="9">
    <location>
        <begin position="188"/>
        <end position="211"/>
    </location>
</feature>
<evidence type="ECO:0000256" key="1">
    <source>
        <dbReference type="ARBA" id="ARBA00004141"/>
    </source>
</evidence>
<evidence type="ECO:0000256" key="7">
    <source>
        <dbReference type="ARBA" id="ARBA00038475"/>
    </source>
</evidence>
<dbReference type="SMART" id="SM00679">
    <property type="entry name" value="CTNS"/>
    <property type="match status" value="2"/>
</dbReference>
<evidence type="ECO:0000313" key="10">
    <source>
        <dbReference type="EMBL" id="CAH3146275.1"/>
    </source>
</evidence>
<gene>
    <name evidence="10" type="ORF">PMEA_00022909</name>
</gene>
<dbReference type="Gene3D" id="1.20.1280.290">
    <property type="match status" value="2"/>
</dbReference>
<sequence>MAVGEFFFTPLVLFIVPKYCHDEFFVNFNFFHVKFPQILKVLRASSVEGLSLVGFVTELATQTVTFSYNSARGFPFSTWGESSFKACQTCFLVFLYFYYTKRTVAAILFPFLYGAIAYVLLSGLIPISILVQLTSLNILLLSISRVSQITENFRNGHTGQLSFIMVLLLLFTHAARIFTTMQETGDQYILAIFTLSTVFNITMVTQILYYWNATIDAQKKKE</sequence>
<feature type="transmembrane region" description="Helical" evidence="9">
    <location>
        <begin position="111"/>
        <end position="140"/>
    </location>
</feature>
<comment type="subcellular location">
    <subcellularLocation>
        <location evidence="1 8">Membrane</location>
        <topology evidence="1 8">Multi-pass membrane protein</topology>
    </subcellularLocation>
</comment>
<dbReference type="InterPro" id="IPR006603">
    <property type="entry name" value="PQ-loop_rpt"/>
</dbReference>
<accession>A0AAU9XFR3</accession>
<dbReference type="InterPro" id="IPR016817">
    <property type="entry name" value="MannP-dilichol_defect-1"/>
</dbReference>
<dbReference type="Proteomes" id="UP001159428">
    <property type="component" value="Unassembled WGS sequence"/>
</dbReference>
<protein>
    <recommendedName>
        <fullName evidence="8">Mannose-P-dolichol utilization defect 1 protein homolog</fullName>
    </recommendedName>
</protein>
<evidence type="ECO:0000256" key="6">
    <source>
        <dbReference type="ARBA" id="ARBA00023136"/>
    </source>
</evidence>
<evidence type="ECO:0000313" key="11">
    <source>
        <dbReference type="Proteomes" id="UP001159428"/>
    </source>
</evidence>
<feature type="transmembrane region" description="Helical" evidence="9">
    <location>
        <begin position="161"/>
        <end position="182"/>
    </location>
</feature>
<keyword evidence="11" id="KW-1185">Reference proteome</keyword>
<dbReference type="Pfam" id="PF04193">
    <property type="entry name" value="PQ-loop"/>
    <property type="match status" value="2"/>
</dbReference>
<keyword evidence="3 8" id="KW-0812">Transmembrane</keyword>